<organism evidence="11 12">
    <name type="scientific">Priestia megaterium</name>
    <name type="common">Bacillus megaterium</name>
    <dbReference type="NCBI Taxonomy" id="1404"/>
    <lineage>
        <taxon>Bacteria</taxon>
        <taxon>Bacillati</taxon>
        <taxon>Bacillota</taxon>
        <taxon>Bacilli</taxon>
        <taxon>Bacillales</taxon>
        <taxon>Bacillaceae</taxon>
        <taxon>Priestia</taxon>
    </lineage>
</organism>
<protein>
    <recommendedName>
        <fullName evidence="2">site-specific DNA-methyltransferase (adenine-specific)</fullName>
        <ecNumber evidence="2">2.1.1.72</ecNumber>
    </recommendedName>
</protein>
<dbReference type="Gene3D" id="3.40.50.150">
    <property type="entry name" value="Vaccinia Virus protein VP39"/>
    <property type="match status" value="1"/>
</dbReference>
<dbReference type="GO" id="GO:0003677">
    <property type="term" value="F:DNA binding"/>
    <property type="evidence" value="ECO:0007669"/>
    <property type="project" value="InterPro"/>
</dbReference>
<dbReference type="EC" id="2.1.1.72" evidence="2"/>
<dbReference type="GO" id="GO:0032259">
    <property type="term" value="P:methylation"/>
    <property type="evidence" value="ECO:0007669"/>
    <property type="project" value="UniProtKB-KW"/>
</dbReference>
<evidence type="ECO:0000256" key="6">
    <source>
        <dbReference type="ARBA" id="ARBA00022747"/>
    </source>
</evidence>
<dbReference type="Pfam" id="PF02384">
    <property type="entry name" value="N6_Mtase"/>
    <property type="match status" value="1"/>
</dbReference>
<dbReference type="GO" id="GO:0008170">
    <property type="term" value="F:N-methyltransferase activity"/>
    <property type="evidence" value="ECO:0007669"/>
    <property type="project" value="InterPro"/>
</dbReference>
<keyword evidence="3 11" id="KW-0489">Methyltransferase</keyword>
<evidence type="ECO:0000259" key="9">
    <source>
        <dbReference type="Pfam" id="PF02384"/>
    </source>
</evidence>
<dbReference type="PANTHER" id="PTHR42933">
    <property type="entry name" value="SLR6095 PROTEIN"/>
    <property type="match status" value="1"/>
</dbReference>
<evidence type="ECO:0000313" key="11">
    <source>
        <dbReference type="EMBL" id="QJX81289.1"/>
    </source>
</evidence>
<feature type="domain" description="DNA methylase adenine-specific" evidence="9">
    <location>
        <begin position="150"/>
        <end position="459"/>
    </location>
</feature>
<dbReference type="RefSeq" id="WP_171779261.1">
    <property type="nucleotide sequence ID" value="NZ_CP045275.1"/>
</dbReference>
<dbReference type="REBASE" id="388802">
    <property type="entry name" value="M.Bme301ORF34870P"/>
</dbReference>
<name>A0A6M6E865_PRIMG</name>
<reference evidence="11 12" key="1">
    <citation type="submission" date="2019-10" db="EMBL/GenBank/DDBJ databases">
        <title>Complete genome sequences for adaption low water activity.</title>
        <authorList>
            <person name="Zhao L."/>
            <person name="Zhong J."/>
        </authorList>
    </citation>
    <scope>NUCLEOTIDE SEQUENCE [LARGE SCALE GENOMIC DNA]</scope>
    <source>
        <strain evidence="11 12">FDU301</strain>
        <plasmid evidence="12">pfdu301c</plasmid>
    </source>
</reference>
<keyword evidence="5" id="KW-0949">S-adenosyl-L-methionine</keyword>
<keyword evidence="6" id="KW-0680">Restriction system</keyword>
<dbReference type="EMBL" id="CP045275">
    <property type="protein sequence ID" value="QJX81289.1"/>
    <property type="molecule type" value="Genomic_DNA"/>
</dbReference>
<gene>
    <name evidence="11" type="ORF">FDZ14_34870</name>
</gene>
<evidence type="ECO:0000256" key="4">
    <source>
        <dbReference type="ARBA" id="ARBA00022679"/>
    </source>
</evidence>
<keyword evidence="8" id="KW-0175">Coiled coil</keyword>
<evidence type="ECO:0000259" key="10">
    <source>
        <dbReference type="Pfam" id="PF12161"/>
    </source>
</evidence>
<evidence type="ECO:0000313" key="12">
    <source>
        <dbReference type="Proteomes" id="UP000501076"/>
    </source>
</evidence>
<dbReference type="InterPro" id="IPR029063">
    <property type="entry name" value="SAM-dependent_MTases_sf"/>
</dbReference>
<dbReference type="InterPro" id="IPR038333">
    <property type="entry name" value="T1MK-like_N_sf"/>
</dbReference>
<feature type="domain" description="N6 adenine-specific DNA methyltransferase N-terminal" evidence="10">
    <location>
        <begin position="9"/>
        <end position="137"/>
    </location>
</feature>
<dbReference type="InterPro" id="IPR051537">
    <property type="entry name" value="DNA_Adenine_Mtase"/>
</dbReference>
<dbReference type="GO" id="GO:0009007">
    <property type="term" value="F:site-specific DNA-methyltransferase (adenine-specific) activity"/>
    <property type="evidence" value="ECO:0007669"/>
    <property type="project" value="UniProtKB-EC"/>
</dbReference>
<dbReference type="Pfam" id="PF12161">
    <property type="entry name" value="HsdM_N"/>
    <property type="match status" value="1"/>
</dbReference>
<evidence type="ECO:0000256" key="5">
    <source>
        <dbReference type="ARBA" id="ARBA00022691"/>
    </source>
</evidence>
<geneLocation type="plasmid" evidence="12">
    <name>pfdu301c</name>
</geneLocation>
<evidence type="ECO:0000256" key="1">
    <source>
        <dbReference type="ARBA" id="ARBA00006594"/>
    </source>
</evidence>
<keyword evidence="4" id="KW-0808">Transferase</keyword>
<evidence type="ECO:0000256" key="3">
    <source>
        <dbReference type="ARBA" id="ARBA00022603"/>
    </source>
</evidence>
<keyword evidence="11" id="KW-0614">Plasmid</keyword>
<comment type="catalytic activity">
    <reaction evidence="7">
        <text>a 2'-deoxyadenosine in DNA + S-adenosyl-L-methionine = an N(6)-methyl-2'-deoxyadenosine in DNA + S-adenosyl-L-homocysteine + H(+)</text>
        <dbReference type="Rhea" id="RHEA:15197"/>
        <dbReference type="Rhea" id="RHEA-COMP:12418"/>
        <dbReference type="Rhea" id="RHEA-COMP:12419"/>
        <dbReference type="ChEBI" id="CHEBI:15378"/>
        <dbReference type="ChEBI" id="CHEBI:57856"/>
        <dbReference type="ChEBI" id="CHEBI:59789"/>
        <dbReference type="ChEBI" id="CHEBI:90615"/>
        <dbReference type="ChEBI" id="CHEBI:90616"/>
        <dbReference type="EC" id="2.1.1.72"/>
    </reaction>
</comment>
<evidence type="ECO:0000256" key="2">
    <source>
        <dbReference type="ARBA" id="ARBA00011900"/>
    </source>
</evidence>
<dbReference type="InterPro" id="IPR003356">
    <property type="entry name" value="DNA_methylase_A-5"/>
</dbReference>
<dbReference type="SUPFAM" id="SSF53335">
    <property type="entry name" value="S-adenosyl-L-methionine-dependent methyltransferases"/>
    <property type="match status" value="1"/>
</dbReference>
<accession>A0A6M6E865</accession>
<dbReference type="GO" id="GO:0009307">
    <property type="term" value="P:DNA restriction-modification system"/>
    <property type="evidence" value="ECO:0007669"/>
    <property type="project" value="UniProtKB-KW"/>
</dbReference>
<dbReference type="PRINTS" id="PR00507">
    <property type="entry name" value="N12N6MTFRASE"/>
</dbReference>
<dbReference type="AlphaFoldDB" id="A0A6M6E865"/>
<evidence type="ECO:0000256" key="7">
    <source>
        <dbReference type="ARBA" id="ARBA00047942"/>
    </source>
</evidence>
<feature type="coiled-coil region" evidence="8">
    <location>
        <begin position="457"/>
        <end position="491"/>
    </location>
</feature>
<evidence type="ECO:0000256" key="8">
    <source>
        <dbReference type="SAM" id="Coils"/>
    </source>
</evidence>
<dbReference type="InterPro" id="IPR022749">
    <property type="entry name" value="D12N6_MeTrfase_N"/>
</dbReference>
<dbReference type="PANTHER" id="PTHR42933:SF3">
    <property type="entry name" value="TYPE I RESTRICTION ENZYME MJAVIII METHYLASE SUBUNIT"/>
    <property type="match status" value="1"/>
</dbReference>
<proteinExistence type="inferred from homology"/>
<dbReference type="Proteomes" id="UP000501076">
    <property type="component" value="Plasmid pFDU301C"/>
</dbReference>
<sequence>MSKLTLQELESHLWKSADILRGSVDSSDYKNYIFGLLFLKRLSDVFEEHKHNLIQEHGEEIGSILADDPEQYQFYVPQAARWEEIRKHAEDIGSAINIAFEALENENQTLEGVLTPIDFNRKEVLTDSVLQRLLQHFSLLNLTNNNLSEPDMLGRAYEYLIKMFADDAGKKGGEFYTPSKVVELIVKLLKPAEQMRVYDPTCGSGGMLIQSVEYVREQGGNPQSLSLFGQEKNLGTWSIAKMNLLLHGLPDHRIEKGDTIRQPKLVEDGEIMLFDRVIANPPFSLKEWGREEAENDSYGRFQYGLPPKNAGDYAFIQHMVASLKSDGMCGVVMPHGVLFRAGAEGRIRQGLIESDLLEAVIGIPSNLFYGTGIPACILIFNRNKSEERKGKVLFIAAESDFQEGKNQNTLRDEDIQKIISAFRVYEDIEKYARVVSFNEIREHGFNLNITRYIDKSEEEYQIDLVSVLEDIEKLEINQANIKAKLNSYLQDLGIGDKSC</sequence>
<comment type="similarity">
    <text evidence="1">Belongs to the N(4)/N(6)-methyltransferase family.</text>
</comment>
<dbReference type="Gene3D" id="1.20.1260.30">
    <property type="match status" value="1"/>
</dbReference>